<dbReference type="Proteomes" id="UP001431209">
    <property type="component" value="Unassembled WGS sequence"/>
</dbReference>
<proteinExistence type="predicted"/>
<reference evidence="2 3" key="1">
    <citation type="submission" date="2024-03" db="EMBL/GenBank/DDBJ databases">
        <title>The Acrasis kona genome and developmental transcriptomes reveal deep origins of eukaryotic multicellular pathways.</title>
        <authorList>
            <person name="Sheikh S."/>
            <person name="Fu C.-J."/>
            <person name="Brown M.W."/>
            <person name="Baldauf S.L."/>
        </authorList>
    </citation>
    <scope>NUCLEOTIDE SEQUENCE [LARGE SCALE GENOMIC DNA]</scope>
    <source>
        <strain evidence="2 3">ATCC MYA-3509</strain>
    </source>
</reference>
<evidence type="ECO:0000313" key="2">
    <source>
        <dbReference type="EMBL" id="KAL0488922.1"/>
    </source>
</evidence>
<keyword evidence="2" id="KW-0689">Ribosomal protein</keyword>
<protein>
    <submittedName>
        <fullName evidence="2">Ribosomal protein S4</fullName>
    </submittedName>
</protein>
<keyword evidence="2" id="KW-0687">Ribonucleoprotein</keyword>
<organism evidence="2 3">
    <name type="scientific">Acrasis kona</name>
    <dbReference type="NCBI Taxonomy" id="1008807"/>
    <lineage>
        <taxon>Eukaryota</taxon>
        <taxon>Discoba</taxon>
        <taxon>Heterolobosea</taxon>
        <taxon>Tetramitia</taxon>
        <taxon>Eutetramitia</taxon>
        <taxon>Acrasidae</taxon>
        <taxon>Acrasis</taxon>
    </lineage>
</organism>
<keyword evidence="1" id="KW-0472">Membrane</keyword>
<keyword evidence="3" id="KW-1185">Reference proteome</keyword>
<gene>
    <name evidence="2" type="ORF">AKO1_009099</name>
</gene>
<sequence>MGIPDQISDFTGRLKSDKGLIVRVLLGLLFVIALTIMGFALFIRTAVYNNHPTKHAIEYIGFNDKNFEEIFPRISVCPGYHNDSTTGHFTMGVIDKVECTFIQLIPESPDHVEPVRTPVQSTGPVEHTIDYRKYTNCFDINMERTNSPKVGWQNPASQISCRINANSWVHVHVYNFNRDKPSHLLSHWNTLKNGEATKVSLKYEEVANTKGETWGWYAIDKEDEELRFGSRGQAPDHLYVSFGFDRIWKSRYQVFHTAHQFGDITFGQIGGICFLFYMLWKLIAWFTTLFGGDRAGYENA</sequence>
<accession>A0AAW2ZHZ4</accession>
<dbReference type="EMBL" id="JAOPGA020001493">
    <property type="protein sequence ID" value="KAL0488922.1"/>
    <property type="molecule type" value="Genomic_DNA"/>
</dbReference>
<evidence type="ECO:0000313" key="3">
    <source>
        <dbReference type="Proteomes" id="UP001431209"/>
    </source>
</evidence>
<keyword evidence="1" id="KW-0812">Transmembrane</keyword>
<comment type="caution">
    <text evidence="2">The sequence shown here is derived from an EMBL/GenBank/DDBJ whole genome shotgun (WGS) entry which is preliminary data.</text>
</comment>
<dbReference type="AlphaFoldDB" id="A0AAW2ZHZ4"/>
<feature type="transmembrane region" description="Helical" evidence="1">
    <location>
        <begin position="20"/>
        <end position="43"/>
    </location>
</feature>
<name>A0AAW2ZHZ4_9EUKA</name>
<dbReference type="GO" id="GO:0005840">
    <property type="term" value="C:ribosome"/>
    <property type="evidence" value="ECO:0007669"/>
    <property type="project" value="UniProtKB-KW"/>
</dbReference>
<keyword evidence="1" id="KW-1133">Transmembrane helix</keyword>
<evidence type="ECO:0000256" key="1">
    <source>
        <dbReference type="SAM" id="Phobius"/>
    </source>
</evidence>